<feature type="domain" description="Metallo-beta-lactamase" evidence="1">
    <location>
        <begin position="9"/>
        <end position="140"/>
    </location>
</feature>
<proteinExistence type="predicted"/>
<evidence type="ECO:0000259" key="1">
    <source>
        <dbReference type="Pfam" id="PF12706"/>
    </source>
</evidence>
<name>A0ABZ2SIK1_9ENTE</name>
<dbReference type="InterPro" id="IPR001279">
    <property type="entry name" value="Metallo-B-lactamas"/>
</dbReference>
<dbReference type="PANTHER" id="PTHR11203">
    <property type="entry name" value="CLEAVAGE AND POLYADENYLATION SPECIFICITY FACTOR FAMILY MEMBER"/>
    <property type="match status" value="1"/>
</dbReference>
<sequence length="305" mass="35321">MNDDSQRLPHLEKRHVEKLQAVFISHLHQDHVGALSLLVAYDYQGPVILSEITADWLSSELPLNFCPFELSQAASWQTVTEALQFLWGNSGHVIGSVWYSVVFHHKHIFFSGDVSLTSPLYPIDFPPRLTYDVAFIDSGNAGQQISNLNSKETMRQIIEQGAFDRFKIESKFTSKCLEILIYFYQTTTIPLLVDQVIYQWLQFHWKHRANLLLKARNELQDLLASPRLKRIATNDEKGGVYFVSNEQFALRKMNEHLNHLPFKNHLDTNEIYYFSNYLGARQTIYFHSQACTPQTTLSEIIKLNQ</sequence>
<evidence type="ECO:0000313" key="3">
    <source>
        <dbReference type="Proteomes" id="UP000664701"/>
    </source>
</evidence>
<organism evidence="2 3">
    <name type="scientific">Candidatus Enterococcus lowellii</name>
    <dbReference type="NCBI Taxonomy" id="2230877"/>
    <lineage>
        <taxon>Bacteria</taxon>
        <taxon>Bacillati</taxon>
        <taxon>Bacillota</taxon>
        <taxon>Bacilli</taxon>
        <taxon>Lactobacillales</taxon>
        <taxon>Enterococcaceae</taxon>
        <taxon>Enterococcus</taxon>
    </lineage>
</organism>
<reference evidence="2 3" key="1">
    <citation type="submission" date="2021-03" db="EMBL/GenBank/DDBJ databases">
        <authorList>
            <person name="Gilmore M.S."/>
            <person name="Schwartzman J."/>
            <person name="Van Tyne D."/>
            <person name="Martin M."/>
            <person name="Earl A.M."/>
            <person name="Manson A.L."/>
            <person name="Straub T."/>
            <person name="Salamzade R."/>
            <person name="Saavedra J."/>
            <person name="Lebreton F."/>
            <person name="Prichula J."/>
            <person name="Schaufler K."/>
            <person name="Gaca A."/>
            <person name="Sgardioli B."/>
            <person name="Wagenaar J."/>
            <person name="Strong T."/>
        </authorList>
    </citation>
    <scope>NUCLEOTIDE SEQUENCE [LARGE SCALE GENOMIC DNA]</scope>
    <source>
        <strain evidence="2 3">DIV2402</strain>
    </source>
</reference>
<accession>A0ABZ2SIK1</accession>
<gene>
    <name evidence="2" type="ORF">DOK78_000283</name>
</gene>
<dbReference type="Proteomes" id="UP000664701">
    <property type="component" value="Chromosome"/>
</dbReference>
<dbReference type="PANTHER" id="PTHR11203:SF37">
    <property type="entry name" value="INTEGRATOR COMPLEX SUBUNIT 11"/>
    <property type="match status" value="1"/>
</dbReference>
<keyword evidence="3" id="KW-1185">Reference proteome</keyword>
<dbReference type="EMBL" id="CP147251">
    <property type="protein sequence ID" value="WYJ75707.1"/>
    <property type="molecule type" value="Genomic_DNA"/>
</dbReference>
<evidence type="ECO:0000313" key="2">
    <source>
        <dbReference type="EMBL" id="WYJ75707.1"/>
    </source>
</evidence>
<reference evidence="2 3" key="2">
    <citation type="submission" date="2024-03" db="EMBL/GenBank/DDBJ databases">
        <title>The Genome Sequence of Enterococcus sp. DIV2402.</title>
        <authorList>
            <consortium name="The Broad Institute Genomics Platform"/>
            <consortium name="The Broad Institute Microbial Omics Core"/>
            <consortium name="The Broad Institute Genomic Center for Infectious Diseases"/>
            <person name="Earl A."/>
            <person name="Manson A."/>
            <person name="Gilmore M."/>
            <person name="Schwartman J."/>
            <person name="Shea T."/>
            <person name="Abouelleil A."/>
            <person name="Cao P."/>
            <person name="Chapman S."/>
            <person name="Cusick C."/>
            <person name="Young S."/>
            <person name="Neafsey D."/>
            <person name="Nusbaum C."/>
            <person name="Birren B."/>
        </authorList>
    </citation>
    <scope>NUCLEOTIDE SEQUENCE [LARGE SCALE GENOMIC DNA]</scope>
    <source>
        <strain evidence="2 3">DIV2402</strain>
    </source>
</reference>
<protein>
    <recommendedName>
        <fullName evidence="1">Metallo-beta-lactamase domain-containing protein</fullName>
    </recommendedName>
</protein>
<dbReference type="SUPFAM" id="SSF56281">
    <property type="entry name" value="Metallo-hydrolase/oxidoreductase"/>
    <property type="match status" value="1"/>
</dbReference>
<dbReference type="InterPro" id="IPR036866">
    <property type="entry name" value="RibonucZ/Hydroxyglut_hydro"/>
</dbReference>
<dbReference type="InterPro" id="IPR050698">
    <property type="entry name" value="MBL"/>
</dbReference>
<dbReference type="Gene3D" id="3.60.15.10">
    <property type="entry name" value="Ribonuclease Z/Hydroxyacylglutathione hydrolase-like"/>
    <property type="match status" value="2"/>
</dbReference>
<dbReference type="Pfam" id="PF12706">
    <property type="entry name" value="Lactamase_B_2"/>
    <property type="match status" value="1"/>
</dbReference>